<feature type="region of interest" description="Disordered" evidence="1">
    <location>
        <begin position="1"/>
        <end position="45"/>
    </location>
</feature>
<feature type="region of interest" description="Disordered" evidence="1">
    <location>
        <begin position="149"/>
        <end position="299"/>
    </location>
</feature>
<dbReference type="AlphaFoldDB" id="A0A2G8S8T7"/>
<name>A0A2G8S8T7_9APHY</name>
<feature type="compositionally biased region" description="Low complexity" evidence="1">
    <location>
        <begin position="149"/>
        <end position="178"/>
    </location>
</feature>
<dbReference type="OrthoDB" id="2765130at2759"/>
<dbReference type="Proteomes" id="UP000230002">
    <property type="component" value="Unassembled WGS sequence"/>
</dbReference>
<comment type="caution">
    <text evidence="2">The sequence shown here is derived from an EMBL/GenBank/DDBJ whole genome shotgun (WGS) entry which is preliminary data.</text>
</comment>
<protein>
    <submittedName>
        <fullName evidence="2">Uncharacterized protein</fullName>
    </submittedName>
</protein>
<evidence type="ECO:0000313" key="2">
    <source>
        <dbReference type="EMBL" id="PIL30147.1"/>
    </source>
</evidence>
<evidence type="ECO:0000313" key="3">
    <source>
        <dbReference type="Proteomes" id="UP000230002"/>
    </source>
</evidence>
<keyword evidence="3" id="KW-1185">Reference proteome</keyword>
<feature type="compositionally biased region" description="Basic and acidic residues" evidence="1">
    <location>
        <begin position="67"/>
        <end position="79"/>
    </location>
</feature>
<reference evidence="2 3" key="1">
    <citation type="journal article" date="2015" name="Sci. Rep.">
        <title>Chromosome-level genome map provides insights into diverse defense mechanisms in the medicinal fungus Ganoderma sinense.</title>
        <authorList>
            <person name="Zhu Y."/>
            <person name="Xu J."/>
            <person name="Sun C."/>
            <person name="Zhou S."/>
            <person name="Xu H."/>
            <person name="Nelson D.R."/>
            <person name="Qian J."/>
            <person name="Song J."/>
            <person name="Luo H."/>
            <person name="Xiang L."/>
            <person name="Li Y."/>
            <person name="Xu Z."/>
            <person name="Ji A."/>
            <person name="Wang L."/>
            <person name="Lu S."/>
            <person name="Hayward A."/>
            <person name="Sun W."/>
            <person name="Li X."/>
            <person name="Schwartz D.C."/>
            <person name="Wang Y."/>
            <person name="Chen S."/>
        </authorList>
    </citation>
    <scope>NUCLEOTIDE SEQUENCE [LARGE SCALE GENOMIC DNA]</scope>
    <source>
        <strain evidence="2 3">ZZ0214-1</strain>
    </source>
</reference>
<feature type="compositionally biased region" description="Basic and acidic residues" evidence="1">
    <location>
        <begin position="282"/>
        <end position="292"/>
    </location>
</feature>
<proteinExistence type="predicted"/>
<evidence type="ECO:0000256" key="1">
    <source>
        <dbReference type="SAM" id="MobiDB-lite"/>
    </source>
</evidence>
<organism evidence="2 3">
    <name type="scientific">Ganoderma sinense ZZ0214-1</name>
    <dbReference type="NCBI Taxonomy" id="1077348"/>
    <lineage>
        <taxon>Eukaryota</taxon>
        <taxon>Fungi</taxon>
        <taxon>Dikarya</taxon>
        <taxon>Basidiomycota</taxon>
        <taxon>Agaricomycotina</taxon>
        <taxon>Agaricomycetes</taxon>
        <taxon>Polyporales</taxon>
        <taxon>Polyporaceae</taxon>
        <taxon>Ganoderma</taxon>
    </lineage>
</organism>
<dbReference type="EMBL" id="AYKW01000016">
    <property type="protein sequence ID" value="PIL30147.1"/>
    <property type="molecule type" value="Genomic_DNA"/>
</dbReference>
<feature type="compositionally biased region" description="Acidic residues" evidence="1">
    <location>
        <begin position="195"/>
        <end position="213"/>
    </location>
</feature>
<feature type="region of interest" description="Disordered" evidence="1">
    <location>
        <begin position="67"/>
        <end position="87"/>
    </location>
</feature>
<feature type="compositionally biased region" description="Pro residues" evidence="1">
    <location>
        <begin position="27"/>
        <end position="42"/>
    </location>
</feature>
<gene>
    <name evidence="2" type="ORF">GSI_07725</name>
</gene>
<accession>A0A2G8S8T7</accession>
<sequence length="409" mass="45287">MRCPKQPPAEEARHAPLLQQLGGPGMLWPPYPPVPQPFPPQIPRLGERPSWFQGLVAAVSKEIKDSEKKAAAEDSRKENATAPAGLSVEDEKALVDALKKQKQGVMTMEQVFRELSQKYGRTEAEWKTFFFANYERLTSQIDLHSNVGRASVDNSSSNGSVASRTRSSSARNRSSQSSTGTALSTLSDSCKESDPESESESESESEMEWEELSSSDKSDGSPPRAKAKSTTKASPIGTAGTKPARGAKPAFAPVTDADLRAMAQYRFEHDDDGEPGRYSTPRWREFADRPERVPPAQNHKRTLKAWTCVPRNHKHATAIDRYVEEDLRRGDVAESKPVFPLHPQEPQNTLQTTALYPGARMQGQVQDTIEAKQDVKMGAEKENKNTARAGRDVNVDRMEIIDLTGEKEE</sequence>